<organism evidence="3 4">
    <name type="scientific">Gottfriedia endophytica</name>
    <dbReference type="NCBI Taxonomy" id="2820819"/>
    <lineage>
        <taxon>Bacteria</taxon>
        <taxon>Bacillati</taxon>
        <taxon>Bacillota</taxon>
        <taxon>Bacilli</taxon>
        <taxon>Bacillales</taxon>
        <taxon>Bacillaceae</taxon>
        <taxon>Gottfriedia</taxon>
    </lineage>
</organism>
<feature type="compositionally biased region" description="Polar residues" evidence="2">
    <location>
        <begin position="130"/>
        <end position="146"/>
    </location>
</feature>
<keyword evidence="4" id="KW-1185">Reference proteome</keyword>
<dbReference type="EMBL" id="JAGIYQ010000007">
    <property type="protein sequence ID" value="MBP0725937.1"/>
    <property type="molecule type" value="Genomic_DNA"/>
</dbReference>
<feature type="coiled-coil region" evidence="1">
    <location>
        <begin position="15"/>
        <end position="46"/>
    </location>
</feature>
<protein>
    <submittedName>
        <fullName evidence="3">Uncharacterized protein</fullName>
    </submittedName>
</protein>
<accession>A0A940NKL8</accession>
<evidence type="ECO:0000313" key="4">
    <source>
        <dbReference type="Proteomes" id="UP000682134"/>
    </source>
</evidence>
<gene>
    <name evidence="3" type="ORF">J5Y03_12220</name>
</gene>
<keyword evidence="1" id="KW-0175">Coiled coil</keyword>
<proteinExistence type="predicted"/>
<feature type="region of interest" description="Disordered" evidence="2">
    <location>
        <begin position="125"/>
        <end position="146"/>
    </location>
</feature>
<reference evidence="3" key="1">
    <citation type="submission" date="2021-04" db="EMBL/GenBank/DDBJ databases">
        <title>Genome seq and assembly of Bacillus sp.</title>
        <authorList>
            <person name="Chhetri G."/>
        </authorList>
    </citation>
    <scope>NUCLEOTIDE SEQUENCE</scope>
    <source>
        <strain evidence="3">RG28</strain>
    </source>
</reference>
<evidence type="ECO:0000256" key="1">
    <source>
        <dbReference type="SAM" id="Coils"/>
    </source>
</evidence>
<comment type="caution">
    <text evidence="3">The sequence shown here is derived from an EMBL/GenBank/DDBJ whole genome shotgun (WGS) entry which is preliminary data.</text>
</comment>
<evidence type="ECO:0000313" key="3">
    <source>
        <dbReference type="EMBL" id="MBP0725937.1"/>
    </source>
</evidence>
<dbReference type="Proteomes" id="UP000682134">
    <property type="component" value="Unassembled WGS sequence"/>
</dbReference>
<feature type="coiled-coil region" evidence="1">
    <location>
        <begin position="86"/>
        <end position="120"/>
    </location>
</feature>
<name>A0A940NKL8_9BACI</name>
<evidence type="ECO:0000256" key="2">
    <source>
        <dbReference type="SAM" id="MobiDB-lite"/>
    </source>
</evidence>
<sequence length="146" mass="17083">MSNINDIKDKITDWIMGFQQQLETSEKELKQSKEELNNAKKELEKLQPFADFKKSVLMNVSYQYTNESQFVTKNLNEFDMNVELQKTNLNEEIKGFEKKMDELTNEITYLKAVIKEAENTYKKKTGKKLLNSTGNIKETNQSTPQE</sequence>
<dbReference type="AlphaFoldDB" id="A0A940NKL8"/>
<dbReference type="RefSeq" id="WP_209406016.1">
    <property type="nucleotide sequence ID" value="NZ_JAGIYQ010000007.1"/>
</dbReference>